<evidence type="ECO:0000256" key="1">
    <source>
        <dbReference type="ARBA" id="ARBA00008720"/>
    </source>
</evidence>
<organism evidence="5 6">
    <name type="scientific">Hornefia butyriciproducens</name>
    <dbReference type="NCBI Taxonomy" id="2652293"/>
    <lineage>
        <taxon>Bacteria</taxon>
        <taxon>Bacillati</taxon>
        <taxon>Bacillota</taxon>
        <taxon>Clostridia</taxon>
        <taxon>Peptostreptococcales</taxon>
        <taxon>Anaerovoracaceae</taxon>
        <taxon>Hornefia</taxon>
    </lineage>
</organism>
<dbReference type="AlphaFoldDB" id="A0A6L5Y4F8"/>
<evidence type="ECO:0000256" key="2">
    <source>
        <dbReference type="ARBA" id="ARBA00024764"/>
    </source>
</evidence>
<dbReference type="Proteomes" id="UP000474676">
    <property type="component" value="Unassembled WGS sequence"/>
</dbReference>
<comment type="caution">
    <text evidence="5">The sequence shown here is derived from an EMBL/GenBank/DDBJ whole genome shotgun (WGS) entry which is preliminary data.</text>
</comment>
<dbReference type="GeneID" id="303114691"/>
<dbReference type="HAMAP" id="MF_00245">
    <property type="entry name" value="UPF0122"/>
    <property type="match status" value="1"/>
</dbReference>
<evidence type="ECO:0000313" key="6">
    <source>
        <dbReference type="Proteomes" id="UP000474676"/>
    </source>
</evidence>
<dbReference type="InterPro" id="IPR007394">
    <property type="entry name" value="UPF0122"/>
</dbReference>
<dbReference type="InterPro" id="IPR036388">
    <property type="entry name" value="WH-like_DNA-bd_sf"/>
</dbReference>
<dbReference type="RefSeq" id="WP_154574139.1">
    <property type="nucleotide sequence ID" value="NZ_JAXDTB010000030.1"/>
</dbReference>
<dbReference type="PANTHER" id="PTHR40083:SF1">
    <property type="entry name" value="UPF0122 PROTEIN YLXM"/>
    <property type="match status" value="1"/>
</dbReference>
<keyword evidence="5" id="KW-0238">DNA-binding</keyword>
<dbReference type="SUPFAM" id="SSF88659">
    <property type="entry name" value="Sigma3 and sigma4 domains of RNA polymerase sigma factors"/>
    <property type="match status" value="1"/>
</dbReference>
<comment type="similarity">
    <text evidence="1 3">Belongs to the UPF0122 family.</text>
</comment>
<comment type="function">
    <text evidence="2 3">Might take part in the signal recognition particle (SRP) pathway. This is inferred from the conservation of its genetic proximity to ftsY/ffh. May be a regulatory protein.</text>
</comment>
<dbReference type="InterPro" id="IPR054831">
    <property type="entry name" value="UPF0122_fam_protein"/>
</dbReference>
<evidence type="ECO:0000313" key="5">
    <source>
        <dbReference type="EMBL" id="MST51684.1"/>
    </source>
</evidence>
<dbReference type="InterPro" id="IPR013324">
    <property type="entry name" value="RNA_pol_sigma_r3/r4-like"/>
</dbReference>
<feature type="coiled-coil region" evidence="4">
    <location>
        <begin position="47"/>
        <end position="74"/>
    </location>
</feature>
<keyword evidence="6" id="KW-1185">Reference proteome</keyword>
<evidence type="ECO:0000256" key="3">
    <source>
        <dbReference type="HAMAP-Rule" id="MF_00245"/>
    </source>
</evidence>
<dbReference type="PANTHER" id="PTHR40083">
    <property type="entry name" value="UPF0122 PROTEIN CBO2450/CLC_2298"/>
    <property type="match status" value="1"/>
</dbReference>
<dbReference type="NCBIfam" id="NF045758">
    <property type="entry name" value="YlxM"/>
    <property type="match status" value="1"/>
</dbReference>
<dbReference type="Pfam" id="PF04297">
    <property type="entry name" value="UPF0122"/>
    <property type="match status" value="1"/>
</dbReference>
<reference evidence="5 6" key="1">
    <citation type="submission" date="2019-08" db="EMBL/GenBank/DDBJ databases">
        <title>In-depth cultivation of the pig gut microbiome towards novel bacterial diversity and tailored functional studies.</title>
        <authorList>
            <person name="Wylensek D."/>
            <person name="Hitch T.C.A."/>
            <person name="Clavel T."/>
        </authorList>
    </citation>
    <scope>NUCLEOTIDE SEQUENCE [LARGE SCALE GENOMIC DNA]</scope>
    <source>
        <strain evidence="5 6">WCA-MUC-591-APC-3H</strain>
    </source>
</reference>
<protein>
    <recommendedName>
        <fullName evidence="3">UPF0122 protein FYJ64_05085</fullName>
    </recommendedName>
</protein>
<dbReference type="EMBL" id="VUMZ01000004">
    <property type="protein sequence ID" value="MST51684.1"/>
    <property type="molecule type" value="Genomic_DNA"/>
</dbReference>
<accession>A0A6L5Y4F8</accession>
<gene>
    <name evidence="5" type="ORF">FYJ64_05085</name>
</gene>
<sequence length="118" mass="13255">MNEIAKESLLFDFYGSLLTDKKRRVMELYHEEDLSLAEIAENFGISRAAVHDSLKSAERQLAEYERKLGMVAHMTALRSTCGQALGVVAELAEDCGENPLMQKKLAELRKLLGELERA</sequence>
<proteinExistence type="inferred from homology"/>
<dbReference type="GO" id="GO:0003677">
    <property type="term" value="F:DNA binding"/>
    <property type="evidence" value="ECO:0007669"/>
    <property type="project" value="UniProtKB-KW"/>
</dbReference>
<evidence type="ECO:0000256" key="4">
    <source>
        <dbReference type="SAM" id="Coils"/>
    </source>
</evidence>
<dbReference type="Gene3D" id="1.10.10.10">
    <property type="entry name" value="Winged helix-like DNA-binding domain superfamily/Winged helix DNA-binding domain"/>
    <property type="match status" value="1"/>
</dbReference>
<keyword evidence="4" id="KW-0175">Coiled coil</keyword>
<name>A0A6L5Y4F8_9FIRM</name>